<dbReference type="CDD" id="cd03784">
    <property type="entry name" value="GT1_Gtf-like"/>
    <property type="match status" value="1"/>
</dbReference>
<dbReference type="AlphaFoldDB" id="A0A251PNE4"/>
<proteinExistence type="inferred from homology"/>
<keyword evidence="2" id="KW-0328">Glycosyltransferase</keyword>
<accession>A0A251PNE4</accession>
<dbReference type="PANTHER" id="PTHR48049">
    <property type="entry name" value="GLYCOSYLTRANSFERASE"/>
    <property type="match status" value="1"/>
</dbReference>
<dbReference type="Pfam" id="PF00201">
    <property type="entry name" value="UDPGT"/>
    <property type="match status" value="1"/>
</dbReference>
<keyword evidence="3" id="KW-0808">Transferase</keyword>
<dbReference type="Proteomes" id="UP000006882">
    <property type="component" value="Chromosome G4"/>
</dbReference>
<dbReference type="SUPFAM" id="SSF53756">
    <property type="entry name" value="UDP-Glycosyltransferase/glycogen phosphorylase"/>
    <property type="match status" value="1"/>
</dbReference>
<feature type="transmembrane region" description="Helical" evidence="4">
    <location>
        <begin position="138"/>
        <end position="155"/>
    </location>
</feature>
<evidence type="ECO:0000313" key="6">
    <source>
        <dbReference type="Proteomes" id="UP000006882"/>
    </source>
</evidence>
<dbReference type="Gramene" id="ONI12590">
    <property type="protein sequence ID" value="ONI12590"/>
    <property type="gene ID" value="PRUPE_4G173600"/>
</dbReference>
<organism evidence="5 6">
    <name type="scientific">Prunus persica</name>
    <name type="common">Peach</name>
    <name type="synonym">Amygdalus persica</name>
    <dbReference type="NCBI Taxonomy" id="3760"/>
    <lineage>
        <taxon>Eukaryota</taxon>
        <taxon>Viridiplantae</taxon>
        <taxon>Streptophyta</taxon>
        <taxon>Embryophyta</taxon>
        <taxon>Tracheophyta</taxon>
        <taxon>Spermatophyta</taxon>
        <taxon>Magnoliopsida</taxon>
        <taxon>eudicotyledons</taxon>
        <taxon>Gunneridae</taxon>
        <taxon>Pentapetalae</taxon>
        <taxon>rosids</taxon>
        <taxon>fabids</taxon>
        <taxon>Rosales</taxon>
        <taxon>Rosaceae</taxon>
        <taxon>Amygdaloideae</taxon>
        <taxon>Amygdaleae</taxon>
        <taxon>Prunus</taxon>
    </lineage>
</organism>
<evidence type="ECO:0000256" key="3">
    <source>
        <dbReference type="ARBA" id="ARBA00022679"/>
    </source>
</evidence>
<dbReference type="OrthoDB" id="5835829at2759"/>
<dbReference type="STRING" id="3760.A0A251PNE4"/>
<protein>
    <recommendedName>
        <fullName evidence="7">Glycosyltransferase</fullName>
    </recommendedName>
</protein>
<evidence type="ECO:0000256" key="4">
    <source>
        <dbReference type="SAM" id="Phobius"/>
    </source>
</evidence>
<keyword evidence="4" id="KW-1133">Transmembrane helix</keyword>
<keyword evidence="4" id="KW-0812">Transmembrane</keyword>
<dbReference type="SMR" id="A0A251PNE4"/>
<dbReference type="FunFam" id="3.40.50.2000:FF:000037">
    <property type="entry name" value="Glycosyltransferase"/>
    <property type="match status" value="1"/>
</dbReference>
<evidence type="ECO:0000256" key="1">
    <source>
        <dbReference type="ARBA" id="ARBA00009995"/>
    </source>
</evidence>
<keyword evidence="4" id="KW-0472">Membrane</keyword>
<comment type="similarity">
    <text evidence="1">Belongs to the UDP-glycosyltransferase family.</text>
</comment>
<dbReference type="EMBL" id="CM007654">
    <property type="protein sequence ID" value="ONI12590.1"/>
    <property type="molecule type" value="Genomic_DNA"/>
</dbReference>
<evidence type="ECO:0000313" key="5">
    <source>
        <dbReference type="EMBL" id="ONI12590.1"/>
    </source>
</evidence>
<name>A0A251PNE4_PRUPE</name>
<dbReference type="Gene3D" id="3.40.50.2000">
    <property type="entry name" value="Glycogen Phosphorylase B"/>
    <property type="match status" value="2"/>
</dbReference>
<feature type="transmembrane region" description="Helical" evidence="4">
    <location>
        <begin position="12"/>
        <end position="31"/>
    </location>
</feature>
<dbReference type="eggNOG" id="KOG1192">
    <property type="taxonomic scope" value="Eukaryota"/>
</dbReference>
<dbReference type="PANTHER" id="PTHR48049:SF91">
    <property type="entry name" value="UDP-GLYCOSYLTRANSFERASE 79B7-RELATED"/>
    <property type="match status" value="1"/>
</dbReference>
<sequence length="465" mass="51724">MSQPPKTSSSSFHIAMFPWFAIGHITPYIHLANELASRGHRITLLVPNKARLQLQHLVLHADLIVFSPVAVPHVHGLPEGTEIASEIPIHMTHLLATAMDRTRGEIEQFLTVSKLDFVLYDTAQWVPGIARRNGIKTVCYNVVCAAALAIALVPARNVPKDRPITEEELREAPAGYPSKNVVLCGAEAKALTFISLPYGEGITFYERTTTAMKECDVLSIRTCRELEGDLCDYMEAQYKKPVILTGPVLGLGSDKKSEKLEERWEKWFSGFEAGSVVFCAFGTQWILEKEQFQELVLGFELTGLPFFVALKPPSGCATIEEALPNGFEERVKGRGVVFGGWVQQTAILSHKSVGCFVNHCGFGSMWESLMTDNQIVLVPHLGDQILNTKLLVKELKVAVEVEREENGWLSKDSLRKAIKSVMDKDSEVGVMVKKNHAKWVETLSSPGFMSGYIDRFVQKLKEIVN</sequence>
<reference evidence="5 6" key="1">
    <citation type="journal article" date="2013" name="Nat. Genet.">
        <title>The high-quality draft genome of peach (Prunus persica) identifies unique patterns of genetic diversity, domestication and genome evolution.</title>
        <authorList>
            <consortium name="International Peach Genome Initiative"/>
            <person name="Verde I."/>
            <person name="Abbott A.G."/>
            <person name="Scalabrin S."/>
            <person name="Jung S."/>
            <person name="Shu S."/>
            <person name="Marroni F."/>
            <person name="Zhebentyayeva T."/>
            <person name="Dettori M.T."/>
            <person name="Grimwood J."/>
            <person name="Cattonaro F."/>
            <person name="Zuccolo A."/>
            <person name="Rossini L."/>
            <person name="Jenkins J."/>
            <person name="Vendramin E."/>
            <person name="Meisel L.A."/>
            <person name="Decroocq V."/>
            <person name="Sosinski B."/>
            <person name="Prochnik S."/>
            <person name="Mitros T."/>
            <person name="Policriti A."/>
            <person name="Cipriani G."/>
            <person name="Dondini L."/>
            <person name="Ficklin S."/>
            <person name="Goodstein D.M."/>
            <person name="Xuan P."/>
            <person name="Del Fabbro C."/>
            <person name="Aramini V."/>
            <person name="Copetti D."/>
            <person name="Gonzalez S."/>
            <person name="Horner D.S."/>
            <person name="Falchi R."/>
            <person name="Lucas S."/>
            <person name="Mica E."/>
            <person name="Maldonado J."/>
            <person name="Lazzari B."/>
            <person name="Bielenberg D."/>
            <person name="Pirona R."/>
            <person name="Miculan M."/>
            <person name="Barakat A."/>
            <person name="Testolin R."/>
            <person name="Stella A."/>
            <person name="Tartarini S."/>
            <person name="Tonutti P."/>
            <person name="Arus P."/>
            <person name="Orellana A."/>
            <person name="Wells C."/>
            <person name="Main D."/>
            <person name="Vizzotto G."/>
            <person name="Silva H."/>
            <person name="Salamini F."/>
            <person name="Schmutz J."/>
            <person name="Morgante M."/>
            <person name="Rokhsar D.S."/>
        </authorList>
    </citation>
    <scope>NUCLEOTIDE SEQUENCE [LARGE SCALE GENOMIC DNA]</scope>
    <source>
        <strain evidence="6">cv. Nemared</strain>
    </source>
</reference>
<evidence type="ECO:0000256" key="2">
    <source>
        <dbReference type="ARBA" id="ARBA00022676"/>
    </source>
</evidence>
<dbReference type="InterPro" id="IPR050481">
    <property type="entry name" value="UDP-glycosyltransf_plant"/>
</dbReference>
<keyword evidence="6" id="KW-1185">Reference proteome</keyword>
<dbReference type="FunFam" id="3.40.50.2000:FF:000087">
    <property type="entry name" value="Glycosyltransferase"/>
    <property type="match status" value="1"/>
</dbReference>
<dbReference type="GO" id="GO:0035251">
    <property type="term" value="F:UDP-glucosyltransferase activity"/>
    <property type="evidence" value="ECO:0000318"/>
    <property type="project" value="GO_Central"/>
</dbReference>
<evidence type="ECO:0008006" key="7">
    <source>
        <dbReference type="Google" id="ProtNLM"/>
    </source>
</evidence>
<dbReference type="InterPro" id="IPR002213">
    <property type="entry name" value="UDP_glucos_trans"/>
</dbReference>
<gene>
    <name evidence="5" type="ORF">PRUPE_4G173600</name>
</gene>